<evidence type="ECO:0000256" key="1">
    <source>
        <dbReference type="SAM" id="SignalP"/>
    </source>
</evidence>
<gene>
    <name evidence="2" type="ORF">DGAL_LOCUS4888</name>
</gene>
<keyword evidence="3" id="KW-1185">Reference proteome</keyword>
<protein>
    <submittedName>
        <fullName evidence="2">Uncharacterized protein</fullName>
    </submittedName>
</protein>
<sequence>MEFMFVLLSALLAVDAMPVKPLFSIQEDVHFVYPINTPIMYYYYVPYFIPPSSPSINQLTDPALEFDEPEGVTEYKQFLSDRTILGHFTASDLDSVEVYSNPFQEFINRVFFGGQYRPNRLWALITGNRPAGATSVSSAITNQIRVSSGSTVDDNENESVIIEVQ</sequence>
<evidence type="ECO:0000313" key="3">
    <source>
        <dbReference type="Proteomes" id="UP000789390"/>
    </source>
</evidence>
<organism evidence="2 3">
    <name type="scientific">Daphnia galeata</name>
    <dbReference type="NCBI Taxonomy" id="27404"/>
    <lineage>
        <taxon>Eukaryota</taxon>
        <taxon>Metazoa</taxon>
        <taxon>Ecdysozoa</taxon>
        <taxon>Arthropoda</taxon>
        <taxon>Crustacea</taxon>
        <taxon>Branchiopoda</taxon>
        <taxon>Diplostraca</taxon>
        <taxon>Cladocera</taxon>
        <taxon>Anomopoda</taxon>
        <taxon>Daphniidae</taxon>
        <taxon>Daphnia</taxon>
    </lineage>
</organism>
<dbReference type="Proteomes" id="UP000789390">
    <property type="component" value="Unassembled WGS sequence"/>
</dbReference>
<evidence type="ECO:0000313" key="2">
    <source>
        <dbReference type="EMBL" id="CAH0102479.1"/>
    </source>
</evidence>
<keyword evidence="1" id="KW-0732">Signal</keyword>
<name>A0A8J2RT71_9CRUS</name>
<comment type="caution">
    <text evidence="2">The sequence shown here is derived from an EMBL/GenBank/DDBJ whole genome shotgun (WGS) entry which is preliminary data.</text>
</comment>
<reference evidence="2" key="1">
    <citation type="submission" date="2021-11" db="EMBL/GenBank/DDBJ databases">
        <authorList>
            <person name="Schell T."/>
        </authorList>
    </citation>
    <scope>NUCLEOTIDE SEQUENCE</scope>
    <source>
        <strain evidence="2">M5</strain>
    </source>
</reference>
<accession>A0A8J2RT71</accession>
<feature type="signal peptide" evidence="1">
    <location>
        <begin position="1"/>
        <end position="16"/>
    </location>
</feature>
<feature type="chain" id="PRO_5035144353" evidence="1">
    <location>
        <begin position="17"/>
        <end position="165"/>
    </location>
</feature>
<dbReference type="AlphaFoldDB" id="A0A8J2RT71"/>
<proteinExistence type="predicted"/>
<dbReference type="EMBL" id="CAKKLH010000083">
    <property type="protein sequence ID" value="CAH0102479.1"/>
    <property type="molecule type" value="Genomic_DNA"/>
</dbReference>